<evidence type="ECO:0000256" key="1">
    <source>
        <dbReference type="SAM" id="SignalP"/>
    </source>
</evidence>
<reference evidence="2 3" key="1">
    <citation type="submission" date="2016-04" db="EMBL/GenBank/DDBJ databases">
        <title>Complete genome sequence and analysis of deep-sea sediment isolate, Amycolatopsis sp. WP1.</title>
        <authorList>
            <person name="Wang H."/>
            <person name="Chen S."/>
            <person name="Wu Q."/>
        </authorList>
    </citation>
    <scope>NUCLEOTIDE SEQUENCE [LARGE SCALE GENOMIC DNA]</scope>
    <source>
        <strain evidence="2 3">WP1</strain>
    </source>
</reference>
<proteinExistence type="predicted"/>
<evidence type="ECO:0000313" key="2">
    <source>
        <dbReference type="EMBL" id="AXB45908.1"/>
    </source>
</evidence>
<protein>
    <recommendedName>
        <fullName evidence="4">DUF3558 domain-containing protein</fullName>
    </recommendedName>
</protein>
<dbReference type="Pfam" id="PF12079">
    <property type="entry name" value="DUF3558"/>
    <property type="match status" value="1"/>
</dbReference>
<dbReference type="AlphaFoldDB" id="A0A344LCY4"/>
<keyword evidence="1" id="KW-0732">Signal</keyword>
<feature type="signal peptide" evidence="1">
    <location>
        <begin position="1"/>
        <end position="26"/>
    </location>
</feature>
<sequence length="315" mass="33421">MRRFAALVAVALLAGCAAKVPGQAVAGSTPVPKEVAADPCALLTPEHVRRLDLKPGVSKPANPTLKLPPTCDWPQASDDRKDAVSVGLSTDLSLAEYFGSSEQGETVELGGFTWTRYKDQILGDSYCTYATELSGRSFVYVGSGDRRNPEKSCDSVREVVRLVASQLPGGEPAPPPPAPSPLASVDGCALLTQEQADELGLRPNPRKLEPGWAGNLPGGCEWRLSTGNSEFDLLAVLVAPDRSADELDYHYKASGETFDTGGRTWALHPGGDRACTAILAYDDRSSVLVNRSDSDNGPYCDEVKRAAPLVAANLP</sequence>
<accession>A0A344LCY4</accession>
<feature type="chain" id="PRO_5016773803" description="DUF3558 domain-containing protein" evidence="1">
    <location>
        <begin position="27"/>
        <end position="315"/>
    </location>
</feature>
<dbReference type="RefSeq" id="WP_162788634.1">
    <property type="nucleotide sequence ID" value="NZ_CP015163.1"/>
</dbReference>
<organism evidence="2 3">
    <name type="scientific">Amycolatopsis albispora</name>
    <dbReference type="NCBI Taxonomy" id="1804986"/>
    <lineage>
        <taxon>Bacteria</taxon>
        <taxon>Bacillati</taxon>
        <taxon>Actinomycetota</taxon>
        <taxon>Actinomycetes</taxon>
        <taxon>Pseudonocardiales</taxon>
        <taxon>Pseudonocardiaceae</taxon>
        <taxon>Amycolatopsis</taxon>
    </lineage>
</organism>
<evidence type="ECO:0008006" key="4">
    <source>
        <dbReference type="Google" id="ProtNLM"/>
    </source>
</evidence>
<dbReference type="KEGG" id="aab:A4R43_28345"/>
<dbReference type="PROSITE" id="PS51257">
    <property type="entry name" value="PROKAR_LIPOPROTEIN"/>
    <property type="match status" value="1"/>
</dbReference>
<keyword evidence="3" id="KW-1185">Reference proteome</keyword>
<dbReference type="InterPro" id="IPR024520">
    <property type="entry name" value="DUF3558"/>
</dbReference>
<gene>
    <name evidence="2" type="ORF">A4R43_28345</name>
</gene>
<dbReference type="EMBL" id="CP015163">
    <property type="protein sequence ID" value="AXB45908.1"/>
    <property type="molecule type" value="Genomic_DNA"/>
</dbReference>
<evidence type="ECO:0000313" key="3">
    <source>
        <dbReference type="Proteomes" id="UP000250434"/>
    </source>
</evidence>
<dbReference type="Proteomes" id="UP000250434">
    <property type="component" value="Chromosome"/>
</dbReference>
<name>A0A344LCY4_9PSEU</name>